<dbReference type="SUPFAM" id="SSF56935">
    <property type="entry name" value="Porins"/>
    <property type="match status" value="1"/>
</dbReference>
<gene>
    <name evidence="2" type="ORF">NCTC12929_02232</name>
</gene>
<accession>A0A7Z8YRG3</accession>
<dbReference type="Proteomes" id="UP000270205">
    <property type="component" value="Unassembled WGS sequence"/>
</dbReference>
<reference evidence="2 3" key="1">
    <citation type="submission" date="2018-11" db="EMBL/GenBank/DDBJ databases">
        <authorList>
            <consortium name="Pathogen Informatics"/>
        </authorList>
    </citation>
    <scope>NUCLEOTIDE SEQUENCE [LARGE SCALE GENOMIC DNA]</scope>
    <source>
        <strain evidence="2 3">NCTC12929</strain>
    </source>
</reference>
<dbReference type="Pfam" id="PF14905">
    <property type="entry name" value="OMP_b-brl_3"/>
    <property type="match status" value="1"/>
</dbReference>
<sequence>MRLCGPEVFKHDFNDDNTLKTGSYQVFSKSNSNNIGTINNVPSDHQYIASNIPIFIAFSDYSNKNKLDKTNAGLKFHSINVENDNQSYVGNNAFSSPFEYNEKVLASYINHSFSFSKNRSLRLGLRSETTMIDYAFKSNQLEYTRKKDYTNLLYDMSYNWESGGWQHNISFRKQIFRPNYGSLNPFKILVATLLIRQEIQK</sequence>
<evidence type="ECO:0000259" key="1">
    <source>
        <dbReference type="Pfam" id="PF14905"/>
    </source>
</evidence>
<dbReference type="RefSeq" id="WP_260391283.1">
    <property type="nucleotide sequence ID" value="NZ_UYIV01000002.1"/>
</dbReference>
<organism evidence="2 3">
    <name type="scientific">Bergeyella zoohelcum</name>
    <dbReference type="NCBI Taxonomy" id="1015"/>
    <lineage>
        <taxon>Bacteria</taxon>
        <taxon>Pseudomonadati</taxon>
        <taxon>Bacteroidota</taxon>
        <taxon>Flavobacteriia</taxon>
        <taxon>Flavobacteriales</taxon>
        <taxon>Weeksellaceae</taxon>
        <taxon>Bergeyella</taxon>
    </lineage>
</organism>
<name>A0A7Z8YRG3_9FLAO</name>
<evidence type="ECO:0000313" key="2">
    <source>
        <dbReference type="EMBL" id="VDH06582.1"/>
    </source>
</evidence>
<dbReference type="AlphaFoldDB" id="A0A7Z8YRG3"/>
<comment type="caution">
    <text evidence="2">The sequence shown here is derived from an EMBL/GenBank/DDBJ whole genome shotgun (WGS) entry which is preliminary data.</text>
</comment>
<dbReference type="InterPro" id="IPR041700">
    <property type="entry name" value="OMP_b-brl_3"/>
</dbReference>
<protein>
    <recommendedName>
        <fullName evidence="1">Outer membrane protein beta-barrel domain-containing protein</fullName>
    </recommendedName>
</protein>
<evidence type="ECO:0000313" key="3">
    <source>
        <dbReference type="Proteomes" id="UP000270205"/>
    </source>
</evidence>
<dbReference type="EMBL" id="UYIV01000002">
    <property type="protein sequence ID" value="VDH06582.1"/>
    <property type="molecule type" value="Genomic_DNA"/>
</dbReference>
<feature type="domain" description="Outer membrane protein beta-barrel" evidence="1">
    <location>
        <begin position="23"/>
        <end position="188"/>
    </location>
</feature>
<proteinExistence type="predicted"/>